<keyword evidence="1" id="KW-0812">Transmembrane</keyword>
<dbReference type="AlphaFoldDB" id="A0A2K3N5Z4"/>
<reference evidence="2 3" key="1">
    <citation type="journal article" date="2014" name="Am. J. Bot.">
        <title>Genome assembly and annotation for red clover (Trifolium pratense; Fabaceae).</title>
        <authorList>
            <person name="Istvanek J."/>
            <person name="Jaros M."/>
            <person name="Krenek A."/>
            <person name="Repkova J."/>
        </authorList>
    </citation>
    <scope>NUCLEOTIDE SEQUENCE [LARGE SCALE GENOMIC DNA]</scope>
    <source>
        <strain evidence="3">cv. Tatra</strain>
        <tissue evidence="2">Young leaves</tissue>
    </source>
</reference>
<accession>A0A2K3N5Z4</accession>
<dbReference type="PANTHER" id="PTHR15852:SF8">
    <property type="entry name" value="PROTEIN ORANGE-LIKE, CHLOROPLASTIC"/>
    <property type="match status" value="1"/>
</dbReference>
<reference evidence="2 3" key="2">
    <citation type="journal article" date="2017" name="Front. Plant Sci.">
        <title>Gene Classification and Mining of Molecular Markers Useful in Red Clover (Trifolium pratense) Breeding.</title>
        <authorList>
            <person name="Istvanek J."/>
            <person name="Dluhosova J."/>
            <person name="Dluhos P."/>
            <person name="Patkova L."/>
            <person name="Nedelnik J."/>
            <person name="Repkova J."/>
        </authorList>
    </citation>
    <scope>NUCLEOTIDE SEQUENCE [LARGE SCALE GENOMIC DNA]</scope>
    <source>
        <strain evidence="3">cv. Tatra</strain>
        <tissue evidence="2">Young leaves</tissue>
    </source>
</reference>
<evidence type="ECO:0000313" key="2">
    <source>
        <dbReference type="EMBL" id="PNX98452.1"/>
    </source>
</evidence>
<keyword evidence="1" id="KW-0472">Membrane</keyword>
<proteinExistence type="predicted"/>
<dbReference type="EMBL" id="ASHM01016656">
    <property type="protein sequence ID" value="PNX98452.1"/>
    <property type="molecule type" value="Genomic_DNA"/>
</dbReference>
<dbReference type="GO" id="GO:0031969">
    <property type="term" value="C:chloroplast membrane"/>
    <property type="evidence" value="ECO:0007669"/>
    <property type="project" value="TreeGrafter"/>
</dbReference>
<evidence type="ECO:0000256" key="1">
    <source>
        <dbReference type="SAM" id="Phobius"/>
    </source>
</evidence>
<feature type="transmembrane region" description="Helical" evidence="1">
    <location>
        <begin position="202"/>
        <end position="220"/>
    </location>
</feature>
<gene>
    <name evidence="2" type="ORF">L195_g021700</name>
</gene>
<organism evidence="2 3">
    <name type="scientific">Trifolium pratense</name>
    <name type="common">Red clover</name>
    <dbReference type="NCBI Taxonomy" id="57577"/>
    <lineage>
        <taxon>Eukaryota</taxon>
        <taxon>Viridiplantae</taxon>
        <taxon>Streptophyta</taxon>
        <taxon>Embryophyta</taxon>
        <taxon>Tracheophyta</taxon>
        <taxon>Spermatophyta</taxon>
        <taxon>Magnoliopsida</taxon>
        <taxon>eudicotyledons</taxon>
        <taxon>Gunneridae</taxon>
        <taxon>Pentapetalae</taxon>
        <taxon>rosids</taxon>
        <taxon>fabids</taxon>
        <taxon>Fabales</taxon>
        <taxon>Fabaceae</taxon>
        <taxon>Papilionoideae</taxon>
        <taxon>50 kb inversion clade</taxon>
        <taxon>NPAAA clade</taxon>
        <taxon>Hologalegina</taxon>
        <taxon>IRL clade</taxon>
        <taxon>Trifolieae</taxon>
        <taxon>Trifolium</taxon>
    </lineage>
</organism>
<name>A0A2K3N5Z4_TRIPR</name>
<comment type="caution">
    <text evidence="2">The sequence shown here is derived from an EMBL/GenBank/DDBJ whole genome shotgun (WGS) entry which is preliminary data.</text>
</comment>
<evidence type="ECO:0000313" key="3">
    <source>
        <dbReference type="Proteomes" id="UP000236291"/>
    </source>
</evidence>
<dbReference type="Proteomes" id="UP000236291">
    <property type="component" value="Unassembled WGS sequence"/>
</dbReference>
<dbReference type="STRING" id="57577.A0A2K3N5Z4"/>
<sequence length="333" mass="36629">MTTFSPCTNSLSSTILPFKTSIFCAPTNHLSFSKGTTLLQLKSRTIACSSPQDAGSGEITPNNFCIIEGPETVQDFVQMQLQEIQDNIKSRRNKIFLLMEEVRRLRVQQRMRSIQRAFSEEGEEDANEMPEIPSSIPFLPHVTPNTLKKLYLTGASFISAIIVFGGFIAPTLELKLGIGGTSYEDFIRSMHLPLQLSQVDPIVASFSGGAVGVISVLMLIEANNVEQQEKTRCKYCLGTELKKIELENEFIKSNTPHVFAKTRYLACARCSTSGVCLNIDPISASGTSVRPLQVPTTKRCPNCSGAGKVMCPTCLCTGMKMASEHDLRIDPFD</sequence>
<keyword evidence="1" id="KW-1133">Transmembrane helix</keyword>
<dbReference type="PANTHER" id="PTHR15852">
    <property type="entry name" value="PLASTID TRANSCRIPTIONALLY ACTIVE PROTEIN"/>
    <property type="match status" value="1"/>
</dbReference>
<feature type="transmembrane region" description="Helical" evidence="1">
    <location>
        <begin position="150"/>
        <end position="169"/>
    </location>
</feature>
<protein>
    <submittedName>
        <fullName evidence="2">Chaperone dnaJ-like protein</fullName>
    </submittedName>
</protein>